<keyword evidence="1" id="KW-0175">Coiled coil</keyword>
<proteinExistence type="predicted"/>
<evidence type="ECO:0000256" key="2">
    <source>
        <dbReference type="SAM" id="SignalP"/>
    </source>
</evidence>
<dbReference type="Proteomes" id="UP001156682">
    <property type="component" value="Unassembled WGS sequence"/>
</dbReference>
<evidence type="ECO:0000313" key="3">
    <source>
        <dbReference type="EMBL" id="GLR63389.1"/>
    </source>
</evidence>
<accession>A0ABQ5ZZS3</accession>
<feature type="signal peptide" evidence="2">
    <location>
        <begin position="1"/>
        <end position="18"/>
    </location>
</feature>
<feature type="chain" id="PRO_5046653307" evidence="2">
    <location>
        <begin position="19"/>
        <end position="99"/>
    </location>
</feature>
<organism evidence="3 4">
    <name type="scientific">Marinospirillum insulare</name>
    <dbReference type="NCBI Taxonomy" id="217169"/>
    <lineage>
        <taxon>Bacteria</taxon>
        <taxon>Pseudomonadati</taxon>
        <taxon>Pseudomonadota</taxon>
        <taxon>Gammaproteobacteria</taxon>
        <taxon>Oceanospirillales</taxon>
        <taxon>Oceanospirillaceae</taxon>
        <taxon>Marinospirillum</taxon>
    </lineage>
</organism>
<sequence length="99" mass="11407">MSKYQHFFLYALMLTLLAGCEFLPQKNTAPSSSENNTCACDEEQRLALQQDMEVLKTELGLAKKQLHQLEVERDQLKAKLDALTAIERSLHERKQRQSN</sequence>
<dbReference type="RefSeq" id="WP_027852036.1">
    <property type="nucleotide sequence ID" value="NZ_BSOR01000015.1"/>
</dbReference>
<keyword evidence="2" id="KW-0732">Signal</keyword>
<gene>
    <name evidence="3" type="ORF">GCM10007878_08240</name>
</gene>
<reference evidence="4" key="1">
    <citation type="journal article" date="2019" name="Int. J. Syst. Evol. Microbiol.">
        <title>The Global Catalogue of Microorganisms (GCM) 10K type strain sequencing project: providing services to taxonomists for standard genome sequencing and annotation.</title>
        <authorList>
            <consortium name="The Broad Institute Genomics Platform"/>
            <consortium name="The Broad Institute Genome Sequencing Center for Infectious Disease"/>
            <person name="Wu L."/>
            <person name="Ma J."/>
        </authorList>
    </citation>
    <scope>NUCLEOTIDE SEQUENCE [LARGE SCALE GENOMIC DNA]</scope>
    <source>
        <strain evidence="4">NBRC 100033</strain>
    </source>
</reference>
<evidence type="ECO:0000256" key="1">
    <source>
        <dbReference type="SAM" id="Coils"/>
    </source>
</evidence>
<keyword evidence="4" id="KW-1185">Reference proteome</keyword>
<protein>
    <submittedName>
        <fullName evidence="3">Uncharacterized protein</fullName>
    </submittedName>
</protein>
<evidence type="ECO:0000313" key="4">
    <source>
        <dbReference type="Proteomes" id="UP001156682"/>
    </source>
</evidence>
<dbReference type="EMBL" id="BSOR01000015">
    <property type="protein sequence ID" value="GLR63389.1"/>
    <property type="molecule type" value="Genomic_DNA"/>
</dbReference>
<dbReference type="PROSITE" id="PS51257">
    <property type="entry name" value="PROKAR_LIPOPROTEIN"/>
    <property type="match status" value="1"/>
</dbReference>
<comment type="caution">
    <text evidence="3">The sequence shown here is derived from an EMBL/GenBank/DDBJ whole genome shotgun (WGS) entry which is preliminary data.</text>
</comment>
<feature type="coiled-coil region" evidence="1">
    <location>
        <begin position="52"/>
        <end position="86"/>
    </location>
</feature>
<name>A0ABQ5ZZS3_9GAMM</name>